<evidence type="ECO:0000256" key="2">
    <source>
        <dbReference type="ARBA" id="ARBA00022679"/>
    </source>
</evidence>
<accession>A0A4V3DVS2</accession>
<dbReference type="NCBIfam" id="TIGR03244">
    <property type="entry name" value="arg_catab_AstA"/>
    <property type="match status" value="1"/>
</dbReference>
<dbReference type="InterPro" id="IPR016181">
    <property type="entry name" value="Acyl_CoA_acyltransferase"/>
</dbReference>
<keyword evidence="1" id="KW-0056">Arginine metabolism</keyword>
<proteinExistence type="predicted"/>
<reference evidence="4 5" key="1">
    <citation type="submission" date="2019-03" db="EMBL/GenBank/DDBJ databases">
        <title>Genomic Encyclopedia of Type Strains, Phase III (KMG-III): the genomes of soil and plant-associated and newly described type strains.</title>
        <authorList>
            <person name="Whitman W."/>
        </authorList>
    </citation>
    <scope>NUCLEOTIDE SEQUENCE [LARGE SCALE GENOMIC DNA]</scope>
    <source>
        <strain evidence="4 5">CECT 8976</strain>
    </source>
</reference>
<dbReference type="Gene3D" id="2.40.40.20">
    <property type="match status" value="1"/>
</dbReference>
<keyword evidence="5" id="KW-1185">Reference proteome</keyword>
<dbReference type="PANTHER" id="PTHR30420">
    <property type="entry name" value="N-SUCCINYLARGININE DIHYDROLASE"/>
    <property type="match status" value="1"/>
</dbReference>
<dbReference type="InterPro" id="IPR007041">
    <property type="entry name" value="Arg_succinylTrfase_AstA/AruG"/>
</dbReference>
<sequence length="342" mass="38130">MMIIRPIARSDLARFMELARVAGVGMTSLPAEETWLAERIDRSVKSFAGELPQVEQGYVFVLEDTARGRIAGTCALEAAVGLKTPWYNYRIGTVVHASEELGVYKRHDALFLSNDHTGFSELCSLFMHPDYRANRNGSLLSKSRLLFLAQFPDLFSDIVVAELRGVSDEQGSSPFWEGLGRHFFSMDFSRADYLTGLGEKTFVAELMPKHPIYLELLPEDAQAVIREPHPDTRPALKMLNAEGFRCEGYVDIFDGGPTVQAYTREIRAVRDSRLRPVQLAKSACEEGERWLVCNTNFTDFRAILVYGATDDRVTLSAEQADALMVGEGAKVRCVALSPAHRA</sequence>
<gene>
    <name evidence="4" type="ORF">DFP86_102141</name>
</gene>
<dbReference type="GO" id="GO:0006527">
    <property type="term" value="P:L-arginine catabolic process"/>
    <property type="evidence" value="ECO:0007669"/>
    <property type="project" value="InterPro"/>
</dbReference>
<dbReference type="RefSeq" id="WP_133678463.1">
    <property type="nucleotide sequence ID" value="NZ_SNZP01000002.1"/>
</dbReference>
<dbReference type="Pfam" id="PF04958">
    <property type="entry name" value="AstA"/>
    <property type="match status" value="1"/>
</dbReference>
<protein>
    <submittedName>
        <fullName evidence="4">Arginine succinyltransferase</fullName>
    </submittedName>
</protein>
<dbReference type="InterPro" id="IPR017650">
    <property type="entry name" value="Arginine_N-succinylTrfase"/>
</dbReference>
<keyword evidence="3" id="KW-0012">Acyltransferase</keyword>
<evidence type="ECO:0000256" key="1">
    <source>
        <dbReference type="ARBA" id="ARBA00022503"/>
    </source>
</evidence>
<dbReference type="NCBIfam" id="TIGR03243">
    <property type="entry name" value="arg_catab_AOST"/>
    <property type="match status" value="1"/>
</dbReference>
<keyword evidence="2 4" id="KW-0808">Transferase</keyword>
<organism evidence="4 5">
    <name type="scientific">Paludibacterium purpuratum</name>
    <dbReference type="NCBI Taxonomy" id="1144873"/>
    <lineage>
        <taxon>Bacteria</taxon>
        <taxon>Pseudomonadati</taxon>
        <taxon>Pseudomonadota</taxon>
        <taxon>Betaproteobacteria</taxon>
        <taxon>Neisseriales</taxon>
        <taxon>Chromobacteriaceae</taxon>
        <taxon>Paludibacterium</taxon>
    </lineage>
</organism>
<dbReference type="GO" id="GO:0008791">
    <property type="term" value="F:arginine N-succinyltransferase activity"/>
    <property type="evidence" value="ECO:0007669"/>
    <property type="project" value="InterPro"/>
</dbReference>
<dbReference type="PANTHER" id="PTHR30420:SF1">
    <property type="entry name" value="ARGININE N-SUCCINYLTRANSFERASE"/>
    <property type="match status" value="1"/>
</dbReference>
<dbReference type="EMBL" id="SNZP01000002">
    <property type="protein sequence ID" value="TDR82029.1"/>
    <property type="molecule type" value="Genomic_DNA"/>
</dbReference>
<dbReference type="OrthoDB" id="21121at2"/>
<evidence type="ECO:0000313" key="5">
    <source>
        <dbReference type="Proteomes" id="UP000295611"/>
    </source>
</evidence>
<dbReference type="AlphaFoldDB" id="A0A4V3DVS2"/>
<comment type="caution">
    <text evidence="4">The sequence shown here is derived from an EMBL/GenBank/DDBJ whole genome shotgun (WGS) entry which is preliminary data.</text>
</comment>
<name>A0A4V3DVS2_9NEIS</name>
<dbReference type="Proteomes" id="UP000295611">
    <property type="component" value="Unassembled WGS sequence"/>
</dbReference>
<evidence type="ECO:0000313" key="4">
    <source>
        <dbReference type="EMBL" id="TDR82029.1"/>
    </source>
</evidence>
<evidence type="ECO:0000256" key="3">
    <source>
        <dbReference type="ARBA" id="ARBA00023315"/>
    </source>
</evidence>
<dbReference type="SUPFAM" id="SSF55729">
    <property type="entry name" value="Acyl-CoA N-acyltransferases (Nat)"/>
    <property type="match status" value="1"/>
</dbReference>